<protein>
    <submittedName>
        <fullName evidence="1">Uncharacterized protein</fullName>
    </submittedName>
</protein>
<keyword evidence="2" id="KW-1185">Reference proteome</keyword>
<dbReference type="KEGG" id="nas:GCU68_17450"/>
<dbReference type="Proteomes" id="UP000326170">
    <property type="component" value="Plasmid unnamed1"/>
</dbReference>
<dbReference type="Pfam" id="PF26515">
    <property type="entry name" value="Ig_halo_2"/>
    <property type="match status" value="1"/>
</dbReference>
<dbReference type="EMBL" id="CP045489">
    <property type="protein sequence ID" value="QFU84351.1"/>
    <property type="molecule type" value="Genomic_DNA"/>
</dbReference>
<name>A0A5P9P859_9EURY</name>
<dbReference type="InterPro" id="IPR058994">
    <property type="entry name" value="Ig-containing_halobact"/>
</dbReference>
<proteinExistence type="predicted"/>
<organism evidence="1 2">
    <name type="scientific">Natronorubrum aibiense</name>
    <dbReference type="NCBI Taxonomy" id="348826"/>
    <lineage>
        <taxon>Archaea</taxon>
        <taxon>Methanobacteriati</taxon>
        <taxon>Methanobacteriota</taxon>
        <taxon>Stenosarchaea group</taxon>
        <taxon>Halobacteria</taxon>
        <taxon>Halobacteriales</taxon>
        <taxon>Natrialbaceae</taxon>
        <taxon>Natronorubrum</taxon>
    </lineage>
</organism>
<gene>
    <name evidence="1" type="ORF">GCU68_17450</name>
</gene>
<keyword evidence="1" id="KW-0614">Plasmid</keyword>
<sequence length="172" mass="18999">MAFRRPFLLVGGVLVLCVLLAATVFAVGTPEPTVTLENQDNETHYVTVYTVSDEDVAGYLNFEVTTDDGDRRLVTYEDLVWPRYYENVTLVDDGVNTQTFIVKPGETKHGIVNEWSQGDVTVYIDERGPERKHDNSRTVSCGSRGQSHSLTLQEAGSGSSISCAGGFGWIFR</sequence>
<dbReference type="GeneID" id="42302865"/>
<evidence type="ECO:0000313" key="2">
    <source>
        <dbReference type="Proteomes" id="UP000326170"/>
    </source>
</evidence>
<evidence type="ECO:0000313" key="1">
    <source>
        <dbReference type="EMBL" id="QFU84351.1"/>
    </source>
</evidence>
<reference evidence="1 2" key="1">
    <citation type="journal article" date="2007" name="Int. J. Syst. Evol. Microbiol.">
        <title>Natronorubrum sulfidifaciens sp. nov., an extremely haloalkaliphilic archaeon isolated from Aiding salt lake in Xin-Jiang, China.</title>
        <authorList>
            <person name="Cui H.L."/>
            <person name="Tohty D."/>
            <person name="Liu H.C."/>
            <person name="Liu S.J."/>
            <person name="Oren A."/>
            <person name="Zhou P.J."/>
        </authorList>
    </citation>
    <scope>NUCLEOTIDE SEQUENCE [LARGE SCALE GENOMIC DNA]</scope>
    <source>
        <strain evidence="1 2">7-3</strain>
        <plasmid evidence="1">unnamed1</plasmid>
    </source>
</reference>
<dbReference type="RefSeq" id="WP_152943875.1">
    <property type="nucleotide sequence ID" value="NZ_CP045489.1"/>
</dbReference>
<dbReference type="AlphaFoldDB" id="A0A5P9P859"/>
<dbReference type="OrthoDB" id="183473at2157"/>
<geneLocation type="plasmid" evidence="1 2">
    <name>unnamed1</name>
</geneLocation>
<accession>A0A5P9P859</accession>